<evidence type="ECO:0000313" key="2">
    <source>
        <dbReference type="EMBL" id="GAU30314.1"/>
    </source>
</evidence>
<organism evidence="2 3">
    <name type="scientific">Trifolium subterraneum</name>
    <name type="common">Subterranean clover</name>
    <dbReference type="NCBI Taxonomy" id="3900"/>
    <lineage>
        <taxon>Eukaryota</taxon>
        <taxon>Viridiplantae</taxon>
        <taxon>Streptophyta</taxon>
        <taxon>Embryophyta</taxon>
        <taxon>Tracheophyta</taxon>
        <taxon>Spermatophyta</taxon>
        <taxon>Magnoliopsida</taxon>
        <taxon>eudicotyledons</taxon>
        <taxon>Gunneridae</taxon>
        <taxon>Pentapetalae</taxon>
        <taxon>rosids</taxon>
        <taxon>fabids</taxon>
        <taxon>Fabales</taxon>
        <taxon>Fabaceae</taxon>
        <taxon>Papilionoideae</taxon>
        <taxon>50 kb inversion clade</taxon>
        <taxon>NPAAA clade</taxon>
        <taxon>Hologalegina</taxon>
        <taxon>IRL clade</taxon>
        <taxon>Trifolieae</taxon>
        <taxon>Trifolium</taxon>
    </lineage>
</organism>
<keyword evidence="1" id="KW-0812">Transmembrane</keyword>
<dbReference type="AlphaFoldDB" id="A0A2Z6MCB6"/>
<accession>A0A2Z6MCB6</accession>
<dbReference type="EMBL" id="DF973423">
    <property type="protein sequence ID" value="GAU30314.1"/>
    <property type="molecule type" value="Genomic_DNA"/>
</dbReference>
<keyword evidence="1" id="KW-0472">Membrane</keyword>
<keyword evidence="1" id="KW-1133">Transmembrane helix</keyword>
<name>A0A2Z6MCB6_TRISU</name>
<keyword evidence="3" id="KW-1185">Reference proteome</keyword>
<evidence type="ECO:0000256" key="1">
    <source>
        <dbReference type="SAM" id="Phobius"/>
    </source>
</evidence>
<reference evidence="3" key="1">
    <citation type="journal article" date="2017" name="Front. Plant Sci.">
        <title>Climate Clever Clovers: New Paradigm to Reduce the Environmental Footprint of Ruminants by Breeding Low Methanogenic Forages Utilizing Haplotype Variation.</title>
        <authorList>
            <person name="Kaur P."/>
            <person name="Appels R."/>
            <person name="Bayer P.E."/>
            <person name="Keeble-Gagnere G."/>
            <person name="Wang J."/>
            <person name="Hirakawa H."/>
            <person name="Shirasawa K."/>
            <person name="Vercoe P."/>
            <person name="Stefanova K."/>
            <person name="Durmic Z."/>
            <person name="Nichols P."/>
            <person name="Revell C."/>
            <person name="Isobe S.N."/>
            <person name="Edwards D."/>
            <person name="Erskine W."/>
        </authorList>
    </citation>
    <scope>NUCLEOTIDE SEQUENCE [LARGE SCALE GENOMIC DNA]</scope>
    <source>
        <strain evidence="3">cv. Daliak</strain>
    </source>
</reference>
<sequence length="111" mass="11982">MYSGAMSFHLRTTGFLLPSDVKSTQICTVSVELGKLAAPLLVLGWIATLGTIGLFRWLLQCVVLAEVVMWCWTAVCVKVGGHLVIGGEEDGCCRDGGTAAIERKELEIRLT</sequence>
<evidence type="ECO:0000313" key="3">
    <source>
        <dbReference type="Proteomes" id="UP000242715"/>
    </source>
</evidence>
<protein>
    <submittedName>
        <fullName evidence="2">Uncharacterized protein</fullName>
    </submittedName>
</protein>
<gene>
    <name evidence="2" type="ORF">TSUD_211710</name>
</gene>
<feature type="transmembrane region" description="Helical" evidence="1">
    <location>
        <begin position="40"/>
        <end position="59"/>
    </location>
</feature>
<dbReference type="Proteomes" id="UP000242715">
    <property type="component" value="Unassembled WGS sequence"/>
</dbReference>
<proteinExistence type="predicted"/>